<name>A0ACC3S5L6_9PEZI</name>
<proteinExistence type="predicted"/>
<accession>A0ACC3S5L6</accession>
<evidence type="ECO:0000313" key="1">
    <source>
        <dbReference type="EMBL" id="KAK8196488.1"/>
    </source>
</evidence>
<comment type="caution">
    <text evidence="1">The sequence shown here is derived from an EMBL/GenBank/DDBJ whole genome shotgun (WGS) entry which is preliminary data.</text>
</comment>
<gene>
    <name evidence="1" type="ORF">M8818_006653</name>
</gene>
<dbReference type="EMBL" id="JAMKPW020000041">
    <property type="protein sequence ID" value="KAK8196488.1"/>
    <property type="molecule type" value="Genomic_DNA"/>
</dbReference>
<dbReference type="Proteomes" id="UP001320706">
    <property type="component" value="Unassembled WGS sequence"/>
</dbReference>
<protein>
    <submittedName>
        <fullName evidence="1">Uncharacterized protein</fullName>
    </submittedName>
</protein>
<reference evidence="1" key="1">
    <citation type="submission" date="2024-02" db="EMBL/GenBank/DDBJ databases">
        <title>Metagenome Assembled Genome of Zalaria obscura JY119.</title>
        <authorList>
            <person name="Vighnesh L."/>
            <person name="Jagadeeshwari U."/>
            <person name="Venkata Ramana C."/>
            <person name="Sasikala C."/>
        </authorList>
    </citation>
    <scope>NUCLEOTIDE SEQUENCE</scope>
    <source>
        <strain evidence="1">JY119</strain>
    </source>
</reference>
<keyword evidence="2" id="KW-1185">Reference proteome</keyword>
<evidence type="ECO:0000313" key="2">
    <source>
        <dbReference type="Proteomes" id="UP001320706"/>
    </source>
</evidence>
<sequence>MGNCCGKQDSEAFSKPGRTLGSAPPPQQPTTARVPPIVSSQGRTLGNGESSSEDPKAAAARAAEERAKAAQGKGKLGRQLDAQKARTHNDTLTQVSRENRAARDMDAAAETRNWQ</sequence>
<organism evidence="1 2">
    <name type="scientific">Zalaria obscura</name>
    <dbReference type="NCBI Taxonomy" id="2024903"/>
    <lineage>
        <taxon>Eukaryota</taxon>
        <taxon>Fungi</taxon>
        <taxon>Dikarya</taxon>
        <taxon>Ascomycota</taxon>
        <taxon>Pezizomycotina</taxon>
        <taxon>Dothideomycetes</taxon>
        <taxon>Dothideomycetidae</taxon>
        <taxon>Dothideales</taxon>
        <taxon>Zalariaceae</taxon>
        <taxon>Zalaria</taxon>
    </lineage>
</organism>